<protein>
    <recommendedName>
        <fullName evidence="3">Transcription elongation factor</fullName>
    </recommendedName>
</protein>
<proteinExistence type="predicted"/>
<evidence type="ECO:0000313" key="1">
    <source>
        <dbReference type="EMBL" id="GAA0745423.1"/>
    </source>
</evidence>
<dbReference type="InterPro" id="IPR023459">
    <property type="entry name" value="Tscrpt_elong_fac_GreA/B_fam"/>
</dbReference>
<dbReference type="RefSeq" id="WP_343798033.1">
    <property type="nucleotide sequence ID" value="NZ_BAAAGF010000003.1"/>
</dbReference>
<gene>
    <name evidence="1" type="ORF">GCM10009431_20490</name>
</gene>
<organism evidence="1 2">
    <name type="scientific">Gaetbulibacter jejuensis</name>
    <dbReference type="NCBI Taxonomy" id="584607"/>
    <lineage>
        <taxon>Bacteria</taxon>
        <taxon>Pseudomonadati</taxon>
        <taxon>Bacteroidota</taxon>
        <taxon>Flavobacteriia</taxon>
        <taxon>Flavobacteriales</taxon>
        <taxon>Flavobacteriaceae</taxon>
        <taxon>Gaetbulibacter</taxon>
    </lineage>
</organism>
<accession>A0ABN1JS07</accession>
<evidence type="ECO:0008006" key="3">
    <source>
        <dbReference type="Google" id="ProtNLM"/>
    </source>
</evidence>
<reference evidence="1 2" key="1">
    <citation type="journal article" date="2019" name="Int. J. Syst. Evol. Microbiol.">
        <title>The Global Catalogue of Microorganisms (GCM) 10K type strain sequencing project: providing services to taxonomists for standard genome sequencing and annotation.</title>
        <authorList>
            <consortium name="The Broad Institute Genomics Platform"/>
            <consortium name="The Broad Institute Genome Sequencing Center for Infectious Disease"/>
            <person name="Wu L."/>
            <person name="Ma J."/>
        </authorList>
    </citation>
    <scope>NUCLEOTIDE SEQUENCE [LARGE SCALE GENOMIC DNA]</scope>
    <source>
        <strain evidence="1 2">JCM 15976</strain>
    </source>
</reference>
<dbReference type="EMBL" id="BAAAGF010000003">
    <property type="protein sequence ID" value="GAA0745423.1"/>
    <property type="molecule type" value="Genomic_DNA"/>
</dbReference>
<evidence type="ECO:0000313" key="2">
    <source>
        <dbReference type="Proteomes" id="UP001500736"/>
    </source>
</evidence>
<dbReference type="Proteomes" id="UP001500736">
    <property type="component" value="Unassembled WGS sequence"/>
</dbReference>
<dbReference type="SUPFAM" id="SSF54534">
    <property type="entry name" value="FKBP-like"/>
    <property type="match status" value="1"/>
</dbReference>
<keyword evidence="2" id="KW-1185">Reference proteome</keyword>
<name>A0ABN1JS07_9FLAO</name>
<dbReference type="PIRSF" id="PIRSF006092">
    <property type="entry name" value="GreA_GreB"/>
    <property type="match status" value="1"/>
</dbReference>
<comment type="caution">
    <text evidence="1">The sequence shown here is derived from an EMBL/GenBank/DDBJ whole genome shotgun (WGS) entry which is preliminary data.</text>
</comment>
<sequence length="147" mass="16251">MIKHELLDACFSYVNKRISSYKDEIETIKESIENNDKSNDEDDDSGNGKLFNDLEKNAQYLSDATKMLDILKLINPKTVNDYVVLGSLVKTSSTSFFIAVSVGKVELANDSFFVISKSSPIGELLMGKTKGDVISFNGTTYTITEVS</sequence>